<gene>
    <name evidence="2" type="ORF">AULFYP135_00208</name>
</gene>
<sequence>MANNFADFVAVMALPWGATMLCLVPIAILEWLEERPQRQRRRGR</sequence>
<keyword evidence="1" id="KW-1133">Transmembrane helix</keyword>
<protein>
    <submittedName>
        <fullName evidence="2">Uncharacterized protein</fullName>
    </submittedName>
</protein>
<organism evidence="2">
    <name type="scientific">uncultured Anaerotruncus sp</name>
    <dbReference type="NCBI Taxonomy" id="905011"/>
    <lineage>
        <taxon>Bacteria</taxon>
        <taxon>Bacillati</taxon>
        <taxon>Bacillota</taxon>
        <taxon>Clostridia</taxon>
        <taxon>Eubacteriales</taxon>
        <taxon>Oscillospiraceae</taxon>
        <taxon>Anaerotruncus</taxon>
        <taxon>environmental samples</taxon>
    </lineage>
</organism>
<accession>A0A6N2R6F5</accession>
<keyword evidence="1" id="KW-0472">Membrane</keyword>
<keyword evidence="1" id="KW-0812">Transmembrane</keyword>
<evidence type="ECO:0000313" key="2">
    <source>
        <dbReference type="EMBL" id="VYS75530.1"/>
    </source>
</evidence>
<dbReference type="AlphaFoldDB" id="A0A6N2R6F5"/>
<proteinExistence type="predicted"/>
<dbReference type="EMBL" id="CACRSL010000003">
    <property type="protein sequence ID" value="VYS75530.1"/>
    <property type="molecule type" value="Genomic_DNA"/>
</dbReference>
<evidence type="ECO:0000256" key="1">
    <source>
        <dbReference type="SAM" id="Phobius"/>
    </source>
</evidence>
<feature type="transmembrane region" description="Helical" evidence="1">
    <location>
        <begin position="12"/>
        <end position="32"/>
    </location>
</feature>
<reference evidence="2" key="1">
    <citation type="submission" date="2019-11" db="EMBL/GenBank/DDBJ databases">
        <authorList>
            <person name="Feng L."/>
        </authorList>
    </citation>
    <scope>NUCLEOTIDE SEQUENCE</scope>
    <source>
        <strain evidence="2">AundefinedLFYP135</strain>
    </source>
</reference>
<name>A0A6N2R6F5_9FIRM</name>